<name>A0A8S3S5I4_MYTED</name>
<evidence type="ECO:0000256" key="10">
    <source>
        <dbReference type="ARBA" id="ARBA00022722"/>
    </source>
</evidence>
<dbReference type="Gene3D" id="3.10.10.10">
    <property type="entry name" value="HIV Type 1 Reverse Transcriptase, subunit A, domain 1"/>
    <property type="match status" value="1"/>
</dbReference>
<dbReference type="OrthoDB" id="6147697at2759"/>
<evidence type="ECO:0000256" key="30">
    <source>
        <dbReference type="ARBA" id="ARBA00025590"/>
    </source>
</evidence>
<comment type="catalytic activity">
    <reaction evidence="1">
        <text>Endonucleolytic cleavage to 5'-phosphomonoester.</text>
        <dbReference type="EC" id="3.1.26.4"/>
    </reaction>
</comment>
<dbReference type="PROSITE" id="PS50994">
    <property type="entry name" value="INTEGRASE"/>
    <property type="match status" value="1"/>
</dbReference>
<dbReference type="GO" id="GO:0004190">
    <property type="term" value="F:aspartic-type endopeptidase activity"/>
    <property type="evidence" value="ECO:0007669"/>
    <property type="project" value="UniProtKB-KW"/>
</dbReference>
<keyword evidence="5" id="KW-0963">Cytoplasm</keyword>
<evidence type="ECO:0000256" key="24">
    <source>
        <dbReference type="ARBA" id="ARBA00022932"/>
    </source>
</evidence>
<dbReference type="Pfam" id="PF17917">
    <property type="entry name" value="RT_RNaseH"/>
    <property type="match status" value="1"/>
</dbReference>
<dbReference type="GO" id="GO:0003964">
    <property type="term" value="F:RNA-directed DNA polymerase activity"/>
    <property type="evidence" value="ECO:0007669"/>
    <property type="project" value="UniProtKB-KW"/>
</dbReference>
<dbReference type="AlphaFoldDB" id="A0A8S3S5I4"/>
<evidence type="ECO:0000256" key="1">
    <source>
        <dbReference type="ARBA" id="ARBA00000077"/>
    </source>
</evidence>
<evidence type="ECO:0000256" key="35">
    <source>
        <dbReference type="ARBA" id="ARBA00082890"/>
    </source>
</evidence>
<dbReference type="CDD" id="cd01647">
    <property type="entry name" value="RT_LTR"/>
    <property type="match status" value="1"/>
</dbReference>
<evidence type="ECO:0000256" key="4">
    <source>
        <dbReference type="ARBA" id="ARBA00004496"/>
    </source>
</evidence>
<evidence type="ECO:0000256" key="7">
    <source>
        <dbReference type="ARBA" id="ARBA00022670"/>
    </source>
</evidence>
<feature type="domain" description="Reverse transcriptase" evidence="37">
    <location>
        <begin position="2"/>
        <end position="179"/>
    </location>
</feature>
<keyword evidence="22" id="KW-0229">DNA integration</keyword>
<keyword evidence="8" id="KW-0808">Transferase</keyword>
<evidence type="ECO:0000256" key="36">
    <source>
        <dbReference type="SAM" id="MobiDB-lite"/>
    </source>
</evidence>
<evidence type="ECO:0000256" key="13">
    <source>
        <dbReference type="ARBA" id="ARBA00022750"/>
    </source>
</evidence>
<keyword evidence="17" id="KW-0378">Hydrolase</keyword>
<evidence type="ECO:0000256" key="28">
    <source>
        <dbReference type="ARBA" id="ARBA00023242"/>
    </source>
</evidence>
<dbReference type="EMBL" id="CAJPWZ010001355">
    <property type="protein sequence ID" value="CAG2213501.1"/>
    <property type="molecule type" value="Genomic_DNA"/>
</dbReference>
<comment type="subcellular location">
    <subcellularLocation>
        <location evidence="4">Cytoplasm</location>
    </subcellularLocation>
    <subcellularLocation>
        <location evidence="3">Nucleus</location>
    </subcellularLocation>
</comment>
<evidence type="ECO:0000256" key="26">
    <source>
        <dbReference type="ARBA" id="ARBA00023125"/>
    </source>
</evidence>
<dbReference type="Pfam" id="PF00665">
    <property type="entry name" value="rve"/>
    <property type="match status" value="1"/>
</dbReference>
<dbReference type="Proteomes" id="UP000683360">
    <property type="component" value="Unassembled WGS sequence"/>
</dbReference>
<evidence type="ECO:0000256" key="11">
    <source>
        <dbReference type="ARBA" id="ARBA00022723"/>
    </source>
</evidence>
<dbReference type="GO" id="GO:0005737">
    <property type="term" value="C:cytoplasm"/>
    <property type="evidence" value="ECO:0007669"/>
    <property type="project" value="UniProtKB-SubCell"/>
</dbReference>
<dbReference type="InterPro" id="IPR041373">
    <property type="entry name" value="RT_RNaseH"/>
</dbReference>
<comment type="function">
    <text evidence="2">The aspartyl protease (PR) mediates the proteolytic cleavages of the Gag and Gag-Pol polyproteins after assembly of the VLP.</text>
</comment>
<dbReference type="InterPro" id="IPR043128">
    <property type="entry name" value="Rev_trsase/Diguanyl_cyclase"/>
</dbReference>
<keyword evidence="40" id="KW-1185">Reference proteome</keyword>
<keyword evidence="9" id="KW-0548">Nucleotidyltransferase</keyword>
<keyword evidence="26" id="KW-0238">DNA-binding</keyword>
<dbReference type="GO" id="GO:0005524">
    <property type="term" value="F:ATP binding"/>
    <property type="evidence" value="ECO:0007669"/>
    <property type="project" value="UniProtKB-KW"/>
</dbReference>
<dbReference type="InterPro" id="IPR001584">
    <property type="entry name" value="Integrase_cat-core"/>
</dbReference>
<evidence type="ECO:0000256" key="6">
    <source>
        <dbReference type="ARBA" id="ARBA00022612"/>
    </source>
</evidence>
<evidence type="ECO:0000256" key="19">
    <source>
        <dbReference type="ARBA" id="ARBA00022840"/>
    </source>
</evidence>
<feature type="compositionally biased region" description="Acidic residues" evidence="36">
    <location>
        <begin position="1168"/>
        <end position="1184"/>
    </location>
</feature>
<evidence type="ECO:0000256" key="20">
    <source>
        <dbReference type="ARBA" id="ARBA00022842"/>
    </source>
</evidence>
<keyword evidence="19" id="KW-0067">ATP-binding</keyword>
<dbReference type="PANTHER" id="PTHR37984">
    <property type="entry name" value="PROTEIN CBG26694"/>
    <property type="match status" value="1"/>
</dbReference>
<keyword evidence="25" id="KW-0917">Virion maturation</keyword>
<evidence type="ECO:0000256" key="29">
    <source>
        <dbReference type="ARBA" id="ARBA00023268"/>
    </source>
</evidence>
<dbReference type="InterPro" id="IPR000477">
    <property type="entry name" value="RT_dom"/>
</dbReference>
<keyword evidence="24" id="KW-0239">DNA-directed DNA polymerase</keyword>
<dbReference type="Gene3D" id="3.30.70.270">
    <property type="match status" value="2"/>
</dbReference>
<dbReference type="GO" id="GO:0003887">
    <property type="term" value="F:DNA-directed DNA polymerase activity"/>
    <property type="evidence" value="ECO:0007669"/>
    <property type="project" value="UniProtKB-KW"/>
</dbReference>
<comment type="subunit">
    <text evidence="34">The protease is a homodimer, whose active site consists of two apposed aspartic acid residues.</text>
</comment>
<dbReference type="GO" id="GO:0003677">
    <property type="term" value="F:DNA binding"/>
    <property type="evidence" value="ECO:0007669"/>
    <property type="project" value="UniProtKB-KW"/>
</dbReference>
<evidence type="ECO:0000256" key="32">
    <source>
        <dbReference type="ARBA" id="ARBA00055265"/>
    </source>
</evidence>
<keyword evidence="7" id="KW-0645">Protease</keyword>
<dbReference type="GO" id="GO:0075523">
    <property type="term" value="P:viral translational frameshifting"/>
    <property type="evidence" value="ECO:0007669"/>
    <property type="project" value="UniProtKB-KW"/>
</dbReference>
<dbReference type="InterPro" id="IPR043502">
    <property type="entry name" value="DNA/RNA_pol_sf"/>
</dbReference>
<comment type="function">
    <text evidence="32">Nucleocapsid protein p11 (NC) forms the nucleocore that coats the retro-elements dimeric RNA. Binds these RNAs through its zinc fingers. Promotes primer tRNA(i)-Met annealing to the multipartite primer-binding site (PBS), dimerization of Ty3 RNA and initiation of reverse transcription.</text>
</comment>
<evidence type="ECO:0000256" key="15">
    <source>
        <dbReference type="ARBA" id="ARBA00022759"/>
    </source>
</evidence>
<evidence type="ECO:0000256" key="17">
    <source>
        <dbReference type="ARBA" id="ARBA00022801"/>
    </source>
</evidence>
<feature type="domain" description="Integrase catalytic" evidence="38">
    <location>
        <begin position="582"/>
        <end position="769"/>
    </location>
</feature>
<gene>
    <name evidence="39" type="ORF">MEDL_27419</name>
</gene>
<reference evidence="39" key="1">
    <citation type="submission" date="2021-03" db="EMBL/GenBank/DDBJ databases">
        <authorList>
            <person name="Bekaert M."/>
        </authorList>
    </citation>
    <scope>NUCLEOTIDE SEQUENCE</scope>
</reference>
<keyword evidence="10" id="KW-0540">Nuclease</keyword>
<keyword evidence="20" id="KW-0460">Magnesium</keyword>
<dbReference type="InterPro" id="IPR041588">
    <property type="entry name" value="Integrase_H2C2"/>
</dbReference>
<dbReference type="FunFam" id="3.10.10.10:FF:000007">
    <property type="entry name" value="Retrovirus-related Pol polyprotein from transposon 17.6-like Protein"/>
    <property type="match status" value="1"/>
</dbReference>
<evidence type="ECO:0000256" key="2">
    <source>
        <dbReference type="ARBA" id="ARBA00002180"/>
    </source>
</evidence>
<evidence type="ECO:0000256" key="9">
    <source>
        <dbReference type="ARBA" id="ARBA00022695"/>
    </source>
</evidence>
<evidence type="ECO:0000256" key="14">
    <source>
        <dbReference type="ARBA" id="ARBA00022758"/>
    </source>
</evidence>
<dbReference type="FunFam" id="1.10.340.70:FF:000001">
    <property type="entry name" value="Retrovirus-related Pol polyprotein from transposon gypsy-like Protein"/>
    <property type="match status" value="1"/>
</dbReference>
<comment type="function">
    <text evidence="31">Integrase (IN) targets the VLP to the nucleus, where a subparticle preintegration complex (PIC) containing at least integrase and the newly synthesized dsDNA copy of the retrotransposon must transit the nuclear membrane. Once in the nucleus, integrase performs the integration of the dsDNA into the host genome.</text>
</comment>
<evidence type="ECO:0000256" key="34">
    <source>
        <dbReference type="ARBA" id="ARBA00063849"/>
    </source>
</evidence>
<evidence type="ECO:0000256" key="12">
    <source>
        <dbReference type="ARBA" id="ARBA00022741"/>
    </source>
</evidence>
<dbReference type="PANTHER" id="PTHR37984:SF5">
    <property type="entry name" value="PROTEIN NYNRIN-LIKE"/>
    <property type="match status" value="1"/>
</dbReference>
<evidence type="ECO:0000256" key="25">
    <source>
        <dbReference type="ARBA" id="ARBA00023113"/>
    </source>
</evidence>
<evidence type="ECO:0000256" key="22">
    <source>
        <dbReference type="ARBA" id="ARBA00022908"/>
    </source>
</evidence>
<keyword evidence="11" id="KW-0479">Metal-binding</keyword>
<protein>
    <recommendedName>
        <fullName evidence="35">Gag3-Pol3</fullName>
    </recommendedName>
</protein>
<feature type="region of interest" description="Disordered" evidence="36">
    <location>
        <begin position="1143"/>
        <end position="1185"/>
    </location>
</feature>
<dbReference type="CDD" id="cd09274">
    <property type="entry name" value="RNase_HI_RT_Ty3"/>
    <property type="match status" value="1"/>
</dbReference>
<comment type="function">
    <text evidence="33">Capsid protein (CA) is the structural component of the virus-like particle (VLP), forming the shell that encapsulates the genomic RNA-nucleocapsid complex.</text>
</comment>
<dbReference type="GO" id="GO:0003723">
    <property type="term" value="F:RNA binding"/>
    <property type="evidence" value="ECO:0007669"/>
    <property type="project" value="UniProtKB-KW"/>
</dbReference>
<dbReference type="PROSITE" id="PS50878">
    <property type="entry name" value="RT_POL"/>
    <property type="match status" value="1"/>
</dbReference>
<evidence type="ECO:0000256" key="31">
    <source>
        <dbReference type="ARBA" id="ARBA00025615"/>
    </source>
</evidence>
<comment type="caution">
    <text evidence="39">The sequence shown here is derived from an EMBL/GenBank/DDBJ whole genome shotgun (WGS) entry which is preliminary data.</text>
</comment>
<keyword evidence="16" id="KW-0863">Zinc-finger</keyword>
<keyword evidence="23" id="KW-0695">RNA-directed DNA polymerase</keyword>
<keyword evidence="6" id="KW-1188">Viral release from host cell</keyword>
<sequence length="1217" mass="140286">MLEANIIRRSNSNYSSPVVLVDKKDKTTRFCIDFRSLNSSTLAIRYPLPVIDDILTLLGAAKFYSLIDLRAGFWQIKMAEEDKSKTAFVCHKGLFEFNVMPFGLQNSPAVFSQLMEIVLQDLNFAISYIDDILIFSETLEEHFNHIQQVFDRLRQHNLKLKLKKCQFLQEETNYLGFKINIDGVKPDDAKVEAIKTLPNPVTVKEVRSFIGACSYYRRFIPNFSKISIPLVALTKKYAKFQWDEECQRAFDFLKYSLTVTPLLAYPDLKKPYVLYTDASNDTIGACLTQPCEEEETHLSCLRKEKPIYFLSHKLSDTQSRWSTIEKEAFSIHYALQKLDHYLHGAEFIIRTDHKPLKYLLLSPQCNKKLQLWALGIASYNCKIEWLAGTDNTIADYLSRRPPGQEGNQNQSETIEVDISDKAFQINTLNSNEFNPKDFASCDYKEDDQLSVKECTIPGYDMKIEQSLDIELSEIINQINTGKASRSVDNKHIIINDILYYISHPDDDLKLRLYVPLQLRNEVIKSYHDNLSHLGIDKCHDSIRQKYFWPKLYKELNSYINSCVICQSQSAGKTKPLLQISDIPPFPFAKIGVDLSGPYPTSLSGNKYIVSFVCHYSGWPLAFPVPNKTSENVVHLLIEEIIPNFSVPLVIVSDNGGEFTSKIFEETLKELNISHITTSFYHPQGNAKVERFHRTLHDVMAKKLQSDASTWDVCLNQTIAAIRFQKNESTKFSPFFLLYNRDPVLPIDNLLKPRRKYVGEDPHKILLEQQHKSFILVHRNLKKSKEKQKQNADKNRQEINLEIGDPVYFKNHLRKSKLDTKWKPYYRIIEKTSPVTFVLKNQLDGSVAKKVHLEHLKKAKIDEWVIPTNLEGRQLRKTNYVVPPEDSDESDSELPVGFSPMDGGSHAGWIFADGWWITCRLDFRRWMVDHMQVGFSPMDGGSHAGWIFADGWWITCKYVLTCVDYTSKWPEAFPIYSKSTAEVGSKLYSTICRTSYHHSTKFTPFYVMYLRQAVLPNETLDNYVENVGDEAVENSDENIISNLEVVRQEVGEKLKQNVDKAQKRQKEAYDRRHNVDTKSYEIGQYVLLKIFRRKAGMATTEQRKYIGPYKIIQYKGKGNFVLWNNEQSKTVGPHNQKNFKLWISNPESENNDNTGDDEQDDQTGNNTQQDEEDVDCEDAGGEDKDDSVFLTQNTFMEENDETTDDNAVASFLICHNPV</sequence>
<dbReference type="SUPFAM" id="SSF56672">
    <property type="entry name" value="DNA/RNA polymerases"/>
    <property type="match status" value="1"/>
</dbReference>
<dbReference type="InterPro" id="IPR050951">
    <property type="entry name" value="Retrovirus_Pol_polyprotein"/>
</dbReference>
<dbReference type="GO" id="GO:0008270">
    <property type="term" value="F:zinc ion binding"/>
    <property type="evidence" value="ECO:0007669"/>
    <property type="project" value="UniProtKB-KW"/>
</dbReference>
<dbReference type="InterPro" id="IPR012337">
    <property type="entry name" value="RNaseH-like_sf"/>
</dbReference>
<comment type="function">
    <text evidence="30">Reverse transcriptase/ribonuclease H (RT) is a multifunctional enzyme that catalyzes the conversion of the retro-elements RNA genome into dsDNA within the VLP. The enzyme displays a DNA polymerase activity that can copy either DNA or RNA templates, and a ribonuclease H (RNase H) activity that cleaves the RNA strand of RNA-DNA heteroduplexes during plus-strand synthesis and hydrolyzes RNA primers. The conversion leads to a linear dsDNA copy of the retrotransposon that includes long terminal repeats (LTRs) at both ends.</text>
</comment>
<dbReference type="GO" id="GO:0015074">
    <property type="term" value="P:DNA integration"/>
    <property type="evidence" value="ECO:0007669"/>
    <property type="project" value="UniProtKB-KW"/>
</dbReference>
<evidence type="ECO:0000256" key="23">
    <source>
        <dbReference type="ARBA" id="ARBA00022918"/>
    </source>
</evidence>
<organism evidence="39 40">
    <name type="scientific">Mytilus edulis</name>
    <name type="common">Blue mussel</name>
    <dbReference type="NCBI Taxonomy" id="6550"/>
    <lineage>
        <taxon>Eukaryota</taxon>
        <taxon>Metazoa</taxon>
        <taxon>Spiralia</taxon>
        <taxon>Lophotrochozoa</taxon>
        <taxon>Mollusca</taxon>
        <taxon>Bivalvia</taxon>
        <taxon>Autobranchia</taxon>
        <taxon>Pteriomorphia</taxon>
        <taxon>Mytilida</taxon>
        <taxon>Mytiloidea</taxon>
        <taxon>Mytilidae</taxon>
        <taxon>Mytilinae</taxon>
        <taxon>Mytilus</taxon>
    </lineage>
</organism>
<keyword evidence="28" id="KW-0539">Nucleus</keyword>
<keyword evidence="14" id="KW-0688">Ribosomal frameshifting</keyword>
<evidence type="ECO:0000256" key="21">
    <source>
        <dbReference type="ARBA" id="ARBA00022884"/>
    </source>
</evidence>
<dbReference type="Pfam" id="PF17921">
    <property type="entry name" value="Integrase_H2C2"/>
    <property type="match status" value="1"/>
</dbReference>
<dbReference type="GO" id="GO:0006310">
    <property type="term" value="P:DNA recombination"/>
    <property type="evidence" value="ECO:0007669"/>
    <property type="project" value="UniProtKB-KW"/>
</dbReference>
<keyword evidence="18" id="KW-0862">Zinc</keyword>
<accession>A0A8S3S5I4</accession>
<evidence type="ECO:0000256" key="27">
    <source>
        <dbReference type="ARBA" id="ARBA00023172"/>
    </source>
</evidence>
<evidence type="ECO:0000313" key="40">
    <source>
        <dbReference type="Proteomes" id="UP000683360"/>
    </source>
</evidence>
<evidence type="ECO:0000313" key="39">
    <source>
        <dbReference type="EMBL" id="CAG2213501.1"/>
    </source>
</evidence>
<keyword evidence="15" id="KW-0255">Endonuclease</keyword>
<dbReference type="GO" id="GO:0004523">
    <property type="term" value="F:RNA-DNA hybrid ribonuclease activity"/>
    <property type="evidence" value="ECO:0007669"/>
    <property type="project" value="UniProtKB-EC"/>
</dbReference>
<dbReference type="GO" id="GO:0006508">
    <property type="term" value="P:proteolysis"/>
    <property type="evidence" value="ECO:0007669"/>
    <property type="project" value="UniProtKB-KW"/>
</dbReference>
<evidence type="ECO:0000259" key="38">
    <source>
        <dbReference type="PROSITE" id="PS50994"/>
    </source>
</evidence>
<dbReference type="Pfam" id="PF00078">
    <property type="entry name" value="RVT_1"/>
    <property type="match status" value="1"/>
</dbReference>
<evidence type="ECO:0000256" key="33">
    <source>
        <dbReference type="ARBA" id="ARBA00055383"/>
    </source>
</evidence>
<dbReference type="GO" id="GO:0005634">
    <property type="term" value="C:nucleus"/>
    <property type="evidence" value="ECO:0007669"/>
    <property type="project" value="UniProtKB-SubCell"/>
</dbReference>
<dbReference type="InterPro" id="IPR036397">
    <property type="entry name" value="RNaseH_sf"/>
</dbReference>
<keyword evidence="29" id="KW-0511">Multifunctional enzyme</keyword>
<evidence type="ECO:0000256" key="16">
    <source>
        <dbReference type="ARBA" id="ARBA00022771"/>
    </source>
</evidence>
<dbReference type="Gene3D" id="1.10.340.70">
    <property type="match status" value="1"/>
</dbReference>
<keyword evidence="13" id="KW-0064">Aspartyl protease</keyword>
<evidence type="ECO:0000256" key="18">
    <source>
        <dbReference type="ARBA" id="ARBA00022833"/>
    </source>
</evidence>
<evidence type="ECO:0000256" key="8">
    <source>
        <dbReference type="ARBA" id="ARBA00022679"/>
    </source>
</evidence>
<dbReference type="FunFam" id="3.30.70.270:FF:000026">
    <property type="entry name" value="Transposon Ty3-G Gag-Pol polyprotein"/>
    <property type="match status" value="1"/>
</dbReference>
<dbReference type="FunFam" id="3.30.420.10:FF:000032">
    <property type="entry name" value="Retrovirus-related Pol polyprotein from transposon 297-like Protein"/>
    <property type="match status" value="1"/>
</dbReference>
<evidence type="ECO:0000259" key="37">
    <source>
        <dbReference type="PROSITE" id="PS50878"/>
    </source>
</evidence>
<keyword evidence="21" id="KW-0694">RNA-binding</keyword>
<dbReference type="SUPFAM" id="SSF53098">
    <property type="entry name" value="Ribonuclease H-like"/>
    <property type="match status" value="1"/>
</dbReference>
<keyword evidence="27" id="KW-0233">DNA recombination</keyword>
<evidence type="ECO:0000256" key="3">
    <source>
        <dbReference type="ARBA" id="ARBA00004123"/>
    </source>
</evidence>
<dbReference type="Gene3D" id="3.30.420.10">
    <property type="entry name" value="Ribonuclease H-like superfamily/Ribonuclease H"/>
    <property type="match status" value="1"/>
</dbReference>
<keyword evidence="12" id="KW-0547">Nucleotide-binding</keyword>
<evidence type="ECO:0000256" key="5">
    <source>
        <dbReference type="ARBA" id="ARBA00022490"/>
    </source>
</evidence>
<proteinExistence type="predicted"/>